<evidence type="ECO:0000256" key="2">
    <source>
        <dbReference type="ARBA" id="ARBA00022692"/>
    </source>
</evidence>
<evidence type="ECO:0000313" key="8">
    <source>
        <dbReference type="EMBL" id="MFJ1269102.1"/>
    </source>
</evidence>
<dbReference type="SUPFAM" id="SSF56784">
    <property type="entry name" value="HAD-like"/>
    <property type="match status" value="1"/>
</dbReference>
<keyword evidence="3" id="KW-1278">Translocase</keyword>
<dbReference type="SFLD" id="SFLDG00002">
    <property type="entry name" value="C1.7:_P-type_atpase_like"/>
    <property type="match status" value="1"/>
</dbReference>
<dbReference type="SUPFAM" id="SSF81653">
    <property type="entry name" value="Calcium ATPase, transduction domain A"/>
    <property type="match status" value="1"/>
</dbReference>
<comment type="subcellular location">
    <subcellularLocation>
        <location evidence="1">Membrane</location>
        <topology evidence="1">Multi-pass membrane protein</topology>
    </subcellularLocation>
</comment>
<feature type="transmembrane region" description="Helical" evidence="6">
    <location>
        <begin position="784"/>
        <end position="805"/>
    </location>
</feature>
<dbReference type="Gene3D" id="2.70.150.10">
    <property type="entry name" value="Calcium-transporting ATPase, cytoplasmic transduction domain A"/>
    <property type="match status" value="1"/>
</dbReference>
<feature type="transmembrane region" description="Helical" evidence="6">
    <location>
        <begin position="741"/>
        <end position="760"/>
    </location>
</feature>
<gene>
    <name evidence="8" type="ORF">ACD661_11075</name>
</gene>
<dbReference type="Pfam" id="PF00702">
    <property type="entry name" value="Hydrolase"/>
    <property type="match status" value="1"/>
</dbReference>
<evidence type="ECO:0000256" key="3">
    <source>
        <dbReference type="ARBA" id="ARBA00022967"/>
    </source>
</evidence>
<evidence type="ECO:0000259" key="7">
    <source>
        <dbReference type="Pfam" id="PF00122"/>
    </source>
</evidence>
<dbReference type="InterPro" id="IPR023299">
    <property type="entry name" value="ATPase_P-typ_cyto_dom_N"/>
</dbReference>
<dbReference type="InterPro" id="IPR059000">
    <property type="entry name" value="ATPase_P-type_domA"/>
</dbReference>
<dbReference type="Proteomes" id="UP001615550">
    <property type="component" value="Unassembled WGS sequence"/>
</dbReference>
<dbReference type="PRINTS" id="PR00119">
    <property type="entry name" value="CATATPASE"/>
</dbReference>
<feature type="domain" description="P-type ATPase A" evidence="7">
    <location>
        <begin position="101"/>
        <end position="200"/>
    </location>
</feature>
<dbReference type="Pfam" id="PF00122">
    <property type="entry name" value="E1-E2_ATPase"/>
    <property type="match status" value="1"/>
</dbReference>
<feature type="transmembrane region" description="Helical" evidence="6">
    <location>
        <begin position="716"/>
        <end position="734"/>
    </location>
</feature>
<dbReference type="InterPro" id="IPR023214">
    <property type="entry name" value="HAD_sf"/>
</dbReference>
<evidence type="ECO:0000313" key="9">
    <source>
        <dbReference type="Proteomes" id="UP001615550"/>
    </source>
</evidence>
<reference evidence="8 9" key="1">
    <citation type="submission" date="2024-08" db="EMBL/GenBank/DDBJ databases">
        <title>Draft Genome Sequence of Legionella lytica strain DSB2004, Isolated From a Fire Sprinkler System.</title>
        <authorList>
            <person name="Everhart A.D."/>
            <person name="Kidane D.T."/>
            <person name="Farone A.L."/>
            <person name="Farone M.B."/>
        </authorList>
    </citation>
    <scope>NUCLEOTIDE SEQUENCE [LARGE SCALE GENOMIC DNA]</scope>
    <source>
        <strain evidence="8 9">DSB2004</strain>
    </source>
</reference>
<dbReference type="Gene3D" id="1.20.1110.10">
    <property type="entry name" value="Calcium-transporting ATPase, transmembrane domain"/>
    <property type="match status" value="1"/>
</dbReference>
<feature type="transmembrane region" description="Helical" evidence="6">
    <location>
        <begin position="647"/>
        <end position="665"/>
    </location>
</feature>
<keyword evidence="9" id="KW-1185">Reference proteome</keyword>
<evidence type="ECO:0000256" key="4">
    <source>
        <dbReference type="ARBA" id="ARBA00022989"/>
    </source>
</evidence>
<dbReference type="InterPro" id="IPR008250">
    <property type="entry name" value="ATPase_P-typ_transduc_dom_A_sf"/>
</dbReference>
<dbReference type="InterPro" id="IPR044492">
    <property type="entry name" value="P_typ_ATPase_HD_dom"/>
</dbReference>
<keyword evidence="4 6" id="KW-1133">Transmembrane helix</keyword>
<protein>
    <submittedName>
        <fullName evidence="8">HAD-IC family P-type ATPase</fullName>
    </submittedName>
</protein>
<feature type="transmembrane region" description="Helical" evidence="6">
    <location>
        <begin position="38"/>
        <end position="59"/>
    </location>
</feature>
<dbReference type="PANTHER" id="PTHR42861">
    <property type="entry name" value="CALCIUM-TRANSPORTING ATPASE"/>
    <property type="match status" value="1"/>
</dbReference>
<dbReference type="SUPFAM" id="SSF81660">
    <property type="entry name" value="Metal cation-transporting ATPase, ATP-binding domain N"/>
    <property type="match status" value="1"/>
</dbReference>
<sequence length="818" mass="92110">MIKGLLSSEVEERIQQGKQNIATTTKTKKIAEIFIENIFSVFNLVIFAIIIFLTTFYFIEHDDRLFFDIIGVSFIVIINTFIAIFEEIKAKRALDKVNLLLTREVKVIRDGVEQSIDQSDVVLDDIILLERGDSVVVDGVVVESTKLEIDESLLTGESTPINKNRDDELMSGSHCLSGRGVYKAVKVGDDCHAQEITKLAKKFKRNISPLQKRLNFIVKALFAVALVLITLEMAFGPAEANRVELIRKIATVMLALVPQGLILMASVTFALGIYRISKIGAIIQKLNAIEAFSNTKIVCTDKTGTLTQNKLSVHKITPLTTDYSIEEIKQLLGTYARFSLDKNATLRTLEPFNASDAHITGEIPFTSDNKFSLLQLIIHDDKLLLLNNKKTTFVLGGYDVLLDKIDDSQKKQIDALYQKQELKVFRNLIFGIEKSNCSPESFAENTKGLEIEPICIISIMDQVRDDVMEAIELFQRKNIQVKILSGDNASSIQAVAHEIGWKIQDSDLISGSEIDAVDDAQLLKIIKDKKIFSRLKPQHKLRIVKLLRENKIYTAMIGDGVNDLPAIKEADIGIAMEEGSSITKEVADIVLLKNKFTLLPKIFDEGNKIVNTINDVAKLFLTKTFLVIFTTLMSFFAFYDFPLTPRRVALINIFSIGLPSFIIALKNSNINKLKNFTAELFSFVMVSALLIAVASYVGQCVAEWYPGHTSEDLQMVMLSIMVIVTTTNFLAVTIHKNEKNLRLYFLYAFGLIALYSLLALSESELILIKWAKIFYEISYLDQKYWLVTFLISFVFSIAIILSQLVRKRIVRLITRSRS</sequence>
<evidence type="ECO:0000256" key="5">
    <source>
        <dbReference type="ARBA" id="ARBA00023136"/>
    </source>
</evidence>
<keyword evidence="5 6" id="KW-0472">Membrane</keyword>
<dbReference type="SFLD" id="SFLDS00003">
    <property type="entry name" value="Haloacid_Dehalogenase"/>
    <property type="match status" value="1"/>
</dbReference>
<feature type="transmembrane region" description="Helical" evidence="6">
    <location>
        <begin position="65"/>
        <end position="85"/>
    </location>
</feature>
<keyword evidence="2 6" id="KW-0812">Transmembrane</keyword>
<dbReference type="NCBIfam" id="TIGR01494">
    <property type="entry name" value="ATPase_P-type"/>
    <property type="match status" value="2"/>
</dbReference>
<dbReference type="EMBL" id="JBGORX010000004">
    <property type="protein sequence ID" value="MFJ1269102.1"/>
    <property type="molecule type" value="Genomic_DNA"/>
</dbReference>
<dbReference type="PROSITE" id="PS00154">
    <property type="entry name" value="ATPASE_E1_E2"/>
    <property type="match status" value="1"/>
</dbReference>
<feature type="transmembrane region" description="Helical" evidence="6">
    <location>
        <begin position="677"/>
        <end position="696"/>
    </location>
</feature>
<dbReference type="Gene3D" id="3.40.50.1000">
    <property type="entry name" value="HAD superfamily/HAD-like"/>
    <property type="match status" value="1"/>
</dbReference>
<comment type="caution">
    <text evidence="8">The sequence shown here is derived from an EMBL/GenBank/DDBJ whole genome shotgun (WGS) entry which is preliminary data.</text>
</comment>
<feature type="transmembrane region" description="Helical" evidence="6">
    <location>
        <begin position="249"/>
        <end position="274"/>
    </location>
</feature>
<feature type="transmembrane region" description="Helical" evidence="6">
    <location>
        <begin position="620"/>
        <end position="641"/>
    </location>
</feature>
<dbReference type="InterPro" id="IPR036412">
    <property type="entry name" value="HAD-like_sf"/>
</dbReference>
<dbReference type="RefSeq" id="WP_400187928.1">
    <property type="nucleotide sequence ID" value="NZ_JBGORX010000004.1"/>
</dbReference>
<dbReference type="SFLD" id="SFLDF00027">
    <property type="entry name" value="p-type_atpase"/>
    <property type="match status" value="1"/>
</dbReference>
<name>A0ABW8DA86_9GAMM</name>
<dbReference type="PRINTS" id="PR00121">
    <property type="entry name" value="NAKATPASE"/>
</dbReference>
<evidence type="ECO:0000256" key="6">
    <source>
        <dbReference type="SAM" id="Phobius"/>
    </source>
</evidence>
<accession>A0ABW8DA86</accession>
<dbReference type="Gene3D" id="3.40.1110.10">
    <property type="entry name" value="Calcium-transporting ATPase, cytoplasmic domain N"/>
    <property type="match status" value="1"/>
</dbReference>
<proteinExistence type="predicted"/>
<evidence type="ECO:0000256" key="1">
    <source>
        <dbReference type="ARBA" id="ARBA00004141"/>
    </source>
</evidence>
<dbReference type="InterPro" id="IPR023298">
    <property type="entry name" value="ATPase_P-typ_TM_dom_sf"/>
</dbReference>
<dbReference type="SUPFAM" id="SSF81665">
    <property type="entry name" value="Calcium ATPase, transmembrane domain M"/>
    <property type="match status" value="1"/>
</dbReference>
<dbReference type="InterPro" id="IPR018303">
    <property type="entry name" value="ATPase_P-typ_P_site"/>
</dbReference>
<dbReference type="InterPro" id="IPR001757">
    <property type="entry name" value="P_typ_ATPase"/>
</dbReference>
<dbReference type="PROSITE" id="PS01229">
    <property type="entry name" value="COF_2"/>
    <property type="match status" value="1"/>
</dbReference>
<feature type="transmembrane region" description="Helical" evidence="6">
    <location>
        <begin position="214"/>
        <end position="237"/>
    </location>
</feature>
<organism evidence="8 9">
    <name type="scientific">Legionella lytica</name>
    <dbReference type="NCBI Taxonomy" id="96232"/>
    <lineage>
        <taxon>Bacteria</taxon>
        <taxon>Pseudomonadati</taxon>
        <taxon>Pseudomonadota</taxon>
        <taxon>Gammaproteobacteria</taxon>
        <taxon>Legionellales</taxon>
        <taxon>Legionellaceae</taxon>
        <taxon>Legionella</taxon>
    </lineage>
</organism>